<comment type="cofactor">
    <cofactor evidence="2 7 8">
        <name>Mg(2+)</name>
        <dbReference type="ChEBI" id="CHEBI:18420"/>
    </cofactor>
</comment>
<dbReference type="Gene3D" id="3.40.190.80">
    <property type="match status" value="1"/>
</dbReference>
<evidence type="ECO:0000256" key="4">
    <source>
        <dbReference type="ARBA" id="ARBA00022723"/>
    </source>
</evidence>
<dbReference type="EMBL" id="ML978123">
    <property type="protein sequence ID" value="KAF2101924.1"/>
    <property type="molecule type" value="Genomic_DNA"/>
</dbReference>
<gene>
    <name evidence="9" type="ORF">NA57DRAFT_34980</name>
</gene>
<accession>A0A9P4IIV0</accession>
<keyword evidence="4 7" id="KW-0479">Metal-binding</keyword>
<dbReference type="FunFam" id="3.30.540.10:FF:000004">
    <property type="entry name" value="Inositol-1-monophosphatase"/>
    <property type="match status" value="1"/>
</dbReference>
<feature type="binding site" evidence="7">
    <location>
        <position position="100"/>
    </location>
    <ligand>
        <name>Mg(2+)</name>
        <dbReference type="ChEBI" id="CHEBI:18420"/>
        <label>1</label>
        <note>catalytic</note>
    </ligand>
</feature>
<dbReference type="SUPFAM" id="SSF56655">
    <property type="entry name" value="Carbohydrate phosphatase"/>
    <property type="match status" value="1"/>
</dbReference>
<dbReference type="PROSITE" id="PS00630">
    <property type="entry name" value="IMP_2"/>
    <property type="match status" value="1"/>
</dbReference>
<dbReference type="AlphaFoldDB" id="A0A9P4IIV0"/>
<evidence type="ECO:0000256" key="8">
    <source>
        <dbReference type="RuleBase" id="RU364068"/>
    </source>
</evidence>
<evidence type="ECO:0000256" key="5">
    <source>
        <dbReference type="ARBA" id="ARBA00022801"/>
    </source>
</evidence>
<proteinExistence type="inferred from homology"/>
<feature type="binding site" evidence="7">
    <location>
        <position position="97"/>
    </location>
    <ligand>
        <name>Mg(2+)</name>
        <dbReference type="ChEBI" id="CHEBI:18420"/>
        <label>1</label>
        <note>catalytic</note>
    </ligand>
</feature>
<evidence type="ECO:0000256" key="3">
    <source>
        <dbReference type="ARBA" id="ARBA00009759"/>
    </source>
</evidence>
<dbReference type="GO" id="GO:0007165">
    <property type="term" value="P:signal transduction"/>
    <property type="evidence" value="ECO:0007669"/>
    <property type="project" value="TreeGrafter"/>
</dbReference>
<dbReference type="InterPro" id="IPR020583">
    <property type="entry name" value="Inositol_monoP_metal-BS"/>
</dbReference>
<comment type="similarity">
    <text evidence="3 8">Belongs to the inositol monophosphatase superfamily.</text>
</comment>
<feature type="binding site" evidence="7">
    <location>
        <position position="79"/>
    </location>
    <ligand>
        <name>Mg(2+)</name>
        <dbReference type="ChEBI" id="CHEBI:18420"/>
        <label>1</label>
        <note>catalytic</note>
    </ligand>
</feature>
<comment type="catalytic activity">
    <reaction evidence="1 8">
        <text>a myo-inositol phosphate + H2O = myo-inositol + phosphate</text>
        <dbReference type="Rhea" id="RHEA:24056"/>
        <dbReference type="ChEBI" id="CHEBI:15377"/>
        <dbReference type="ChEBI" id="CHEBI:17268"/>
        <dbReference type="ChEBI" id="CHEBI:43474"/>
        <dbReference type="ChEBI" id="CHEBI:84139"/>
        <dbReference type="EC" id="3.1.3.25"/>
    </reaction>
</comment>
<dbReference type="Gene3D" id="3.30.540.10">
    <property type="entry name" value="Fructose-1,6-Bisphosphatase, subunit A, domain 1"/>
    <property type="match status" value="1"/>
</dbReference>
<reference evidence="9" key="1">
    <citation type="journal article" date="2020" name="Stud. Mycol.">
        <title>101 Dothideomycetes genomes: a test case for predicting lifestyles and emergence of pathogens.</title>
        <authorList>
            <person name="Haridas S."/>
            <person name="Albert R."/>
            <person name="Binder M."/>
            <person name="Bloem J."/>
            <person name="Labutti K."/>
            <person name="Salamov A."/>
            <person name="Andreopoulos B."/>
            <person name="Baker S."/>
            <person name="Barry K."/>
            <person name="Bills G."/>
            <person name="Bluhm B."/>
            <person name="Cannon C."/>
            <person name="Castanera R."/>
            <person name="Culley D."/>
            <person name="Daum C."/>
            <person name="Ezra D."/>
            <person name="Gonzalez J."/>
            <person name="Henrissat B."/>
            <person name="Kuo A."/>
            <person name="Liang C."/>
            <person name="Lipzen A."/>
            <person name="Lutzoni F."/>
            <person name="Magnuson J."/>
            <person name="Mondo S."/>
            <person name="Nolan M."/>
            <person name="Ohm R."/>
            <person name="Pangilinan J."/>
            <person name="Park H.-J."/>
            <person name="Ramirez L."/>
            <person name="Alfaro M."/>
            <person name="Sun H."/>
            <person name="Tritt A."/>
            <person name="Yoshinaga Y."/>
            <person name="Zwiers L.-H."/>
            <person name="Turgeon B."/>
            <person name="Goodwin S."/>
            <person name="Spatafora J."/>
            <person name="Crous P."/>
            <person name="Grigoriev I."/>
        </authorList>
    </citation>
    <scope>NUCLEOTIDE SEQUENCE</scope>
    <source>
        <strain evidence="9">CBS 133067</strain>
    </source>
</reference>
<dbReference type="GO" id="GO:0008934">
    <property type="term" value="F:inositol monophosphate 1-phosphatase activity"/>
    <property type="evidence" value="ECO:0007669"/>
    <property type="project" value="InterPro"/>
</dbReference>
<evidence type="ECO:0000256" key="7">
    <source>
        <dbReference type="PIRSR" id="PIRSR600760-2"/>
    </source>
</evidence>
<evidence type="ECO:0000313" key="9">
    <source>
        <dbReference type="EMBL" id="KAF2101924.1"/>
    </source>
</evidence>
<dbReference type="Proteomes" id="UP000799772">
    <property type="component" value="Unassembled WGS sequence"/>
</dbReference>
<dbReference type="GO" id="GO:0046854">
    <property type="term" value="P:phosphatidylinositol phosphate biosynthetic process"/>
    <property type="evidence" value="ECO:0007669"/>
    <property type="project" value="InterPro"/>
</dbReference>
<name>A0A9P4IIV0_9PEZI</name>
<dbReference type="PANTHER" id="PTHR20854:SF4">
    <property type="entry name" value="INOSITOL-1-MONOPHOSPHATASE-RELATED"/>
    <property type="match status" value="1"/>
</dbReference>
<keyword evidence="10" id="KW-1185">Reference proteome</keyword>
<dbReference type="PRINTS" id="PR00377">
    <property type="entry name" value="IMPHPHTASES"/>
</dbReference>
<dbReference type="InterPro" id="IPR020550">
    <property type="entry name" value="Inositol_monophosphatase_CS"/>
</dbReference>
<protein>
    <recommendedName>
        <fullName evidence="8">Inositol-1-monophosphatase</fullName>
        <ecNumber evidence="8">3.1.3.25</ecNumber>
    </recommendedName>
</protein>
<comment type="caution">
    <text evidence="9">The sequence shown here is derived from an EMBL/GenBank/DDBJ whole genome shotgun (WGS) entry which is preliminary data.</text>
</comment>
<keyword evidence="6 7" id="KW-0460">Magnesium</keyword>
<comment type="pathway">
    <text evidence="8">Polyol metabolism; myo-inositol biosynthesis; myo-inositol from D-glucose 6-phosphate: step 2/2.</text>
</comment>
<dbReference type="InterPro" id="IPR033942">
    <property type="entry name" value="IMPase"/>
</dbReference>
<sequence>MKPKLVDNLSIPELKKICNFLKGVAKAAGKMILAADPSVDGSEEKNNTSDRVTATDKAVEAMIHAELTANYPDFDFLGEESFKAGQKLSKKPTFVVDPIDGTLNFCHGFPNAAVSLALTIRRKPVVGVVYNPFRGDLFYATQGCGAVLQKADGSKKKLGLNPRPISSLNDCLVAVEWGNQRTGPNWQLRTRMAMDFMTAKKDGGRMCHSLRSSGSAALDFCYVAAGWIDVFWEGGCWVWDVAAGWIILLEAGGLVVSANPGDWEPGVEGRLYMGIAAAERQQQESIVEEVWAMMGEGKFVF</sequence>
<organism evidence="9 10">
    <name type="scientific">Rhizodiscina lignyota</name>
    <dbReference type="NCBI Taxonomy" id="1504668"/>
    <lineage>
        <taxon>Eukaryota</taxon>
        <taxon>Fungi</taxon>
        <taxon>Dikarya</taxon>
        <taxon>Ascomycota</taxon>
        <taxon>Pezizomycotina</taxon>
        <taxon>Dothideomycetes</taxon>
        <taxon>Pleosporomycetidae</taxon>
        <taxon>Aulographales</taxon>
        <taxon>Rhizodiscinaceae</taxon>
        <taxon>Rhizodiscina</taxon>
    </lineage>
</organism>
<dbReference type="GO" id="GO:0046872">
    <property type="term" value="F:metal ion binding"/>
    <property type="evidence" value="ECO:0007669"/>
    <property type="project" value="UniProtKB-KW"/>
</dbReference>
<evidence type="ECO:0000256" key="6">
    <source>
        <dbReference type="ARBA" id="ARBA00022842"/>
    </source>
</evidence>
<feature type="binding site" evidence="7">
    <location>
        <position position="240"/>
    </location>
    <ligand>
        <name>Mg(2+)</name>
        <dbReference type="ChEBI" id="CHEBI:18420"/>
        <label>1</label>
        <note>catalytic</note>
    </ligand>
</feature>
<dbReference type="PANTHER" id="PTHR20854">
    <property type="entry name" value="INOSITOL MONOPHOSPHATASE"/>
    <property type="match status" value="1"/>
</dbReference>
<dbReference type="Pfam" id="PF00459">
    <property type="entry name" value="Inositol_P"/>
    <property type="match status" value="1"/>
</dbReference>
<feature type="binding site" evidence="7">
    <location>
        <position position="99"/>
    </location>
    <ligand>
        <name>Mg(2+)</name>
        <dbReference type="ChEBI" id="CHEBI:18420"/>
        <label>1</label>
        <note>catalytic</note>
    </ligand>
</feature>
<dbReference type="CDD" id="cd01639">
    <property type="entry name" value="IMPase"/>
    <property type="match status" value="1"/>
</dbReference>
<evidence type="ECO:0000256" key="1">
    <source>
        <dbReference type="ARBA" id="ARBA00001033"/>
    </source>
</evidence>
<dbReference type="EC" id="3.1.3.25" evidence="8"/>
<dbReference type="GO" id="GO:0006020">
    <property type="term" value="P:inositol metabolic process"/>
    <property type="evidence" value="ECO:0007669"/>
    <property type="project" value="TreeGrafter"/>
</dbReference>
<dbReference type="OrthoDB" id="10254945at2759"/>
<dbReference type="InterPro" id="IPR000760">
    <property type="entry name" value="Inositol_monophosphatase-like"/>
</dbReference>
<evidence type="ECO:0000256" key="2">
    <source>
        <dbReference type="ARBA" id="ARBA00001946"/>
    </source>
</evidence>
<evidence type="ECO:0000313" key="10">
    <source>
        <dbReference type="Proteomes" id="UP000799772"/>
    </source>
</evidence>
<dbReference type="PROSITE" id="PS00629">
    <property type="entry name" value="IMP_1"/>
    <property type="match status" value="1"/>
</dbReference>
<keyword evidence="5 8" id="KW-0378">Hydrolase</keyword>